<keyword evidence="2" id="KW-1185">Reference proteome</keyword>
<dbReference type="EMBL" id="CP027169">
    <property type="protein sequence ID" value="AVK04030.1"/>
    <property type="molecule type" value="Genomic_DNA"/>
</dbReference>
<gene>
    <name evidence="1" type="ORF">CSB93_5872</name>
</gene>
<dbReference type="AlphaFoldDB" id="A0A2R3IQ46"/>
<protein>
    <submittedName>
        <fullName evidence="1">Uncharacterized protein</fullName>
    </submittedName>
</protein>
<dbReference type="Proteomes" id="UP000238390">
    <property type="component" value="Chromosome"/>
</dbReference>
<organism evidence="1 2">
    <name type="scientific">Pseudomonas paraeruginosa</name>
    <dbReference type="NCBI Taxonomy" id="2994495"/>
    <lineage>
        <taxon>Bacteria</taxon>
        <taxon>Pseudomonadati</taxon>
        <taxon>Pseudomonadota</taxon>
        <taxon>Gammaproteobacteria</taxon>
        <taxon>Pseudomonadales</taxon>
        <taxon>Pseudomonadaceae</taxon>
        <taxon>Pseudomonas</taxon>
    </lineage>
</organism>
<evidence type="ECO:0000313" key="1">
    <source>
        <dbReference type="EMBL" id="AVK04030.1"/>
    </source>
</evidence>
<reference evidence="1 2" key="1">
    <citation type="submission" date="2018-02" db="EMBL/GenBank/DDBJ databases">
        <title>FDA/CDC Antimicrobial Resistant Isolate Bank Genome Sequencing.</title>
        <authorList>
            <person name="Benahmed F.H."/>
            <person name="Lutgring J.D."/>
            <person name="Yoo B."/>
            <person name="Machado M."/>
            <person name="Brown A."/>
            <person name="McAllister G."/>
            <person name="Perry A."/>
            <person name="Halpin A.L."/>
            <person name="Vavikolanu K."/>
            <person name="Ott S."/>
            <person name="Zhao X."/>
            <person name="Tallon L.J."/>
            <person name="Sadzewicz L."/>
            <person name="Aluvathingal J."/>
            <person name="Nadendla S."/>
            <person name="Voskania-kordi A."/>
            <person name="Simonyan V."/>
            <person name="Patel J."/>
            <person name="Shawar R.M."/>
        </authorList>
    </citation>
    <scope>NUCLEOTIDE SEQUENCE [LARGE SCALE GENOMIC DNA]</scope>
    <source>
        <strain evidence="1 2">AR_0356</strain>
    </source>
</reference>
<accession>A0A2R3IQ46</accession>
<proteinExistence type="predicted"/>
<evidence type="ECO:0000313" key="2">
    <source>
        <dbReference type="Proteomes" id="UP000238390"/>
    </source>
</evidence>
<sequence length="58" mass="6450">MAGFFSPPRTPCPPSKRRITALRLFAPPHHDHAGVIRRTSPSRASHKSAVSKPYVLFL</sequence>
<name>A0A2R3IQ46_9PSED</name>